<feature type="compositionally biased region" description="Low complexity" evidence="1">
    <location>
        <begin position="40"/>
        <end position="53"/>
    </location>
</feature>
<dbReference type="InterPro" id="IPR021917">
    <property type="entry name" value="Unchr_Zn-peptidase-like"/>
</dbReference>
<organism evidence="3 4">
    <name type="scientific">Aspergillus niger</name>
    <dbReference type="NCBI Taxonomy" id="5061"/>
    <lineage>
        <taxon>Eukaryota</taxon>
        <taxon>Fungi</taxon>
        <taxon>Dikarya</taxon>
        <taxon>Ascomycota</taxon>
        <taxon>Pezizomycotina</taxon>
        <taxon>Eurotiomycetes</taxon>
        <taxon>Eurotiomycetidae</taxon>
        <taxon>Eurotiales</taxon>
        <taxon>Aspergillaceae</taxon>
        <taxon>Aspergillus</taxon>
        <taxon>Aspergillus subgen. Circumdati</taxon>
    </lineage>
</organism>
<dbReference type="OrthoDB" id="74460at2759"/>
<evidence type="ECO:0000313" key="4">
    <source>
        <dbReference type="Proteomes" id="UP000068243"/>
    </source>
</evidence>
<reference evidence="4" key="1">
    <citation type="journal article" date="2016" name="Genome Announc.">
        <title>Draft genome sequence of Aspergillus niger strain An76.</title>
        <authorList>
            <person name="Gong W."/>
            <person name="Cheng Z."/>
            <person name="Zhang H."/>
            <person name="Liu L."/>
            <person name="Gao P."/>
            <person name="Wang L."/>
        </authorList>
    </citation>
    <scope>NUCLEOTIDE SEQUENCE [LARGE SCALE GENOMIC DNA]</scope>
    <source>
        <strain evidence="4">An76</strain>
    </source>
</reference>
<dbReference type="Pfam" id="PF12044">
    <property type="entry name" value="Metallopep"/>
    <property type="match status" value="1"/>
</dbReference>
<dbReference type="InterPro" id="IPR053002">
    <property type="entry name" value="Metalloproteinase_M10B"/>
</dbReference>
<gene>
    <name evidence="3" type="ORF">ABL_01649</name>
</gene>
<name>A0A117DWF5_ASPNG</name>
<dbReference type="VEuPathDB" id="FungiDB:ASPNIDRAFT2_1135625"/>
<dbReference type="PROSITE" id="PS51752">
    <property type="entry name" value="JACALIN_LECTIN"/>
    <property type="match status" value="1"/>
</dbReference>
<feature type="compositionally biased region" description="Polar residues" evidence="1">
    <location>
        <begin position="21"/>
        <end position="39"/>
    </location>
</feature>
<feature type="compositionally biased region" description="Basic residues" evidence="1">
    <location>
        <begin position="1"/>
        <end position="13"/>
    </location>
</feature>
<protein>
    <submittedName>
        <fullName evidence="3">Zinc metalloproteinase</fullName>
    </submittedName>
</protein>
<dbReference type="InterPro" id="IPR036404">
    <property type="entry name" value="Jacalin-like_lectin_dom_sf"/>
</dbReference>
<dbReference type="InterPro" id="IPR001229">
    <property type="entry name" value="Jacalin-like_lectin_dom"/>
</dbReference>
<evidence type="ECO:0000259" key="2">
    <source>
        <dbReference type="PROSITE" id="PS51752"/>
    </source>
</evidence>
<dbReference type="PANTHER" id="PTHR21054">
    <property type="entry name" value="ZINC METALLOPROTEINASE-RELATED"/>
    <property type="match status" value="1"/>
</dbReference>
<dbReference type="Gene3D" id="2.100.10.30">
    <property type="entry name" value="Jacalin-like lectin domain"/>
    <property type="match status" value="1"/>
</dbReference>
<dbReference type="EMBL" id="BCMY01000002">
    <property type="protein sequence ID" value="GAQ36398.1"/>
    <property type="molecule type" value="Genomic_DNA"/>
</dbReference>
<proteinExistence type="predicted"/>
<dbReference type="PaxDb" id="5061-CADANGAP00002145"/>
<dbReference type="VEuPathDB" id="FungiDB:ATCC64974_57140"/>
<dbReference type="VEuPathDB" id="FungiDB:M747DRAFT_47394"/>
<evidence type="ECO:0000256" key="1">
    <source>
        <dbReference type="SAM" id="MobiDB-lite"/>
    </source>
</evidence>
<dbReference type="Pfam" id="PF01419">
    <property type="entry name" value="Jacalin"/>
    <property type="match status" value="1"/>
</dbReference>
<dbReference type="AlphaFoldDB" id="A0A117DWF5"/>
<dbReference type="PANTHER" id="PTHR21054:SF2">
    <property type="entry name" value="MIP04191P"/>
    <property type="match status" value="1"/>
</dbReference>
<feature type="domain" description="Jacalin-type lectin" evidence="2">
    <location>
        <begin position="641"/>
        <end position="789"/>
    </location>
</feature>
<feature type="compositionally biased region" description="Low complexity" evidence="1">
    <location>
        <begin position="62"/>
        <end position="74"/>
    </location>
</feature>
<dbReference type="OMA" id="MFRNNFG"/>
<dbReference type="GO" id="GO:0005737">
    <property type="term" value="C:cytoplasm"/>
    <property type="evidence" value="ECO:0007669"/>
    <property type="project" value="TreeGrafter"/>
</dbReference>
<dbReference type="SUPFAM" id="SSF51101">
    <property type="entry name" value="Mannose-binding lectins"/>
    <property type="match status" value="1"/>
</dbReference>
<dbReference type="VEuPathDB" id="FungiDB:An02g06910"/>
<dbReference type="Proteomes" id="UP000068243">
    <property type="component" value="Unassembled WGS sequence"/>
</dbReference>
<accession>A0A117DWF5</accession>
<evidence type="ECO:0000313" key="3">
    <source>
        <dbReference type="EMBL" id="GAQ36398.1"/>
    </source>
</evidence>
<comment type="caution">
    <text evidence="3">The sequence shown here is derived from an EMBL/GenBank/DDBJ whole genome shotgun (WGS) entry which is preliminary data.</text>
</comment>
<sequence>MPLFKQLRRRSKANFHPSKSAPETKSNESQSNGDMTSGKSSSTLETASYSSLTPPSSIKPTLSSPNLPSLSESNGTSNNAVSPLSAPPQRPGLLTAPSQRNSAYFGSNMSVNGAVRSPTPSSPYAPRIISISDNSWVHQKVLLVYGQIGDPRQNPLDGTVTVSHHQDSFPSVPWPVTSAHFKTLVHLVPGPNRLRFDFVTAKHSSGSAHQTVHTSYICINYLPLVNTPPLHLVVLLGKDSDGTFDAVPERQQREGNGLETAIQKYRMAAYLWQAFTSEQMFRNNFGRRCFRFEEEWQAGTLSRRDAINGQMRNEAKVHVVRTDKTVAELRDLNLAQQNDSATHKDELFRIARDAVKDHFRLRPGQKQYVSVLLLDSHWDVGTQTITGHAALGSGTGDLKLAIFGSHSLQSYPTSLEDVVDALSDCTRTDTDYVANDSGEGGSSWEAANIGIGAHLHEVGHLFGCPHQESGIMLRDYVRLNRTFLTREPFATRTKTQGLKLCLPQDECSWHRLDALRFRFHPCFRLPGDAPVGSDDSVSVWPVENGKIVFTASTGIAFMELYAEGDNVCHSFIEYLNSESSSNGLPRQVTVTESELRQRVYGTEKEKKKSIRLVVYSGALGSHNIDSVSNLKSKQNLVKLPKSHTGYRGNKVGLSQLEGSEPEQLLLDCASVSSTKILTSIRIYHDNALYGLEFFYEDATSQLFGNRGGKPDDFVLDTRRGEIILGFYVRAGAWVDGIEILTSQGRKSGIYGNASGGSGYTLIPPLGYKIAGISGTSGPWIDGFSLVIMH</sequence>
<feature type="region of interest" description="Disordered" evidence="1">
    <location>
        <begin position="1"/>
        <end position="101"/>
    </location>
</feature>